<dbReference type="PANTHER" id="PTHR23530">
    <property type="entry name" value="TRANSPORT PROTEIN-RELATED"/>
    <property type="match status" value="1"/>
</dbReference>
<comment type="caution">
    <text evidence="3">The sequence shown here is derived from an EMBL/GenBank/DDBJ whole genome shotgun (WGS) entry which is preliminary data.</text>
</comment>
<feature type="transmembrane region" description="Helical" evidence="2">
    <location>
        <begin position="67"/>
        <end position="87"/>
    </location>
</feature>
<dbReference type="SUPFAM" id="SSF103473">
    <property type="entry name" value="MFS general substrate transporter"/>
    <property type="match status" value="1"/>
</dbReference>
<dbReference type="InterPro" id="IPR011701">
    <property type="entry name" value="MFS"/>
</dbReference>
<proteinExistence type="predicted"/>
<keyword evidence="2" id="KW-0812">Transmembrane</keyword>
<feature type="transmembrane region" description="Helical" evidence="2">
    <location>
        <begin position="7"/>
        <end position="27"/>
    </location>
</feature>
<evidence type="ECO:0000313" key="4">
    <source>
        <dbReference type="Proteomes" id="UP001243286"/>
    </source>
</evidence>
<protein>
    <submittedName>
        <fullName evidence="3">MFS transporter</fullName>
    </submittedName>
</protein>
<dbReference type="PANTHER" id="PTHR23530:SF1">
    <property type="entry name" value="PERMEASE, MAJOR FACILITATOR SUPERFAMILY-RELATED"/>
    <property type="match status" value="1"/>
</dbReference>
<dbReference type="EMBL" id="JASBQV010000014">
    <property type="protein sequence ID" value="MDI3235370.1"/>
    <property type="molecule type" value="Genomic_DNA"/>
</dbReference>
<feature type="transmembrane region" description="Helical" evidence="2">
    <location>
        <begin position="200"/>
        <end position="223"/>
    </location>
</feature>
<dbReference type="InterPro" id="IPR053160">
    <property type="entry name" value="MFS_DHA3_Transporter"/>
</dbReference>
<feature type="transmembrane region" description="Helical" evidence="2">
    <location>
        <begin position="159"/>
        <end position="179"/>
    </location>
</feature>
<dbReference type="InterPro" id="IPR036259">
    <property type="entry name" value="MFS_trans_sf"/>
</dbReference>
<name>A0ABT6R355_9BACL</name>
<keyword evidence="2" id="KW-1133">Transmembrane helix</keyword>
<dbReference type="Proteomes" id="UP001243286">
    <property type="component" value="Unassembled WGS sequence"/>
</dbReference>
<sequence length="379" mass="41587">MRRNIRILYLIRFATACIPAYVIERLFWEQRGMTIQDVIYAEIVFALTLVVLEIPFGLMVDRFGRKMGMIIGTSFECLSFLVLLHAFSLSSFLFAMVLAGIGTAAISGTEDALLYESMQQTGAGDRFEQTVGRMNAVGLGTAGGAALMGAWIAQSFDLITHYYISFCFLVCAVLASCLLSDTHSARPSTERTNDSGWNRLLKIPSFLRIVSFTVMFGTTITFLDEFWQLYVRDQGIAVSWFGIILISLMMAQGIGNLLPKPTRLSTVLCYLLLLYMSGIILLAVMDGSWSVLVLIGIFLIYGWSEPVLTTLLQDCLPDERRATGSSTVSFAESLATMAVGLGFGHISQAIGLNGAYFYLGLTGLLLGLGMMFVLRIGGK</sequence>
<feature type="transmembrane region" description="Helical" evidence="2">
    <location>
        <begin position="291"/>
        <end position="312"/>
    </location>
</feature>
<keyword evidence="4" id="KW-1185">Reference proteome</keyword>
<evidence type="ECO:0000256" key="1">
    <source>
        <dbReference type="ARBA" id="ARBA00004651"/>
    </source>
</evidence>
<dbReference type="Gene3D" id="1.20.1250.20">
    <property type="entry name" value="MFS general substrate transporter like domains"/>
    <property type="match status" value="1"/>
</dbReference>
<feature type="transmembrane region" description="Helical" evidence="2">
    <location>
        <begin position="355"/>
        <end position="374"/>
    </location>
</feature>
<organism evidence="3 4">
    <name type="scientific">Exiguobacterium antarcticum</name>
    <dbReference type="NCBI Taxonomy" id="132920"/>
    <lineage>
        <taxon>Bacteria</taxon>
        <taxon>Bacillati</taxon>
        <taxon>Bacillota</taxon>
        <taxon>Bacilli</taxon>
        <taxon>Bacillales</taxon>
        <taxon>Bacillales Family XII. Incertae Sedis</taxon>
        <taxon>Exiguobacterium</taxon>
    </lineage>
</organism>
<keyword evidence="2" id="KW-0472">Membrane</keyword>
<accession>A0ABT6R355</accession>
<dbReference type="Pfam" id="PF07690">
    <property type="entry name" value="MFS_1"/>
    <property type="match status" value="1"/>
</dbReference>
<feature type="transmembrane region" description="Helical" evidence="2">
    <location>
        <begin position="39"/>
        <end position="60"/>
    </location>
</feature>
<feature type="transmembrane region" description="Helical" evidence="2">
    <location>
        <begin position="324"/>
        <end position="343"/>
    </location>
</feature>
<feature type="transmembrane region" description="Helical" evidence="2">
    <location>
        <begin position="136"/>
        <end position="153"/>
    </location>
</feature>
<feature type="transmembrane region" description="Helical" evidence="2">
    <location>
        <begin position="93"/>
        <end position="115"/>
    </location>
</feature>
<gene>
    <name evidence="3" type="ORF">QK289_10150</name>
</gene>
<reference evidence="3 4" key="1">
    <citation type="submission" date="2023-04" db="EMBL/GenBank/DDBJ databases">
        <title>Antarctic isolates genomes.</title>
        <authorList>
            <person name="Dimov S.G."/>
        </authorList>
    </citation>
    <scope>NUCLEOTIDE SEQUENCE [LARGE SCALE GENOMIC DNA]</scope>
    <source>
        <strain evidence="3 4">AL19</strain>
    </source>
</reference>
<evidence type="ECO:0000313" key="3">
    <source>
        <dbReference type="EMBL" id="MDI3235370.1"/>
    </source>
</evidence>
<evidence type="ECO:0000256" key="2">
    <source>
        <dbReference type="SAM" id="Phobius"/>
    </source>
</evidence>
<feature type="transmembrane region" description="Helical" evidence="2">
    <location>
        <begin position="235"/>
        <end position="255"/>
    </location>
</feature>
<feature type="transmembrane region" description="Helical" evidence="2">
    <location>
        <begin position="267"/>
        <end position="285"/>
    </location>
</feature>
<comment type="subcellular location">
    <subcellularLocation>
        <location evidence="1">Cell membrane</location>
        <topology evidence="1">Multi-pass membrane protein</topology>
    </subcellularLocation>
</comment>
<dbReference type="RefSeq" id="WP_282356521.1">
    <property type="nucleotide sequence ID" value="NZ_JASBQV010000014.1"/>
</dbReference>